<evidence type="ECO:0000313" key="10">
    <source>
        <dbReference type="Proteomes" id="UP000008898"/>
    </source>
</evidence>
<evidence type="ECO:0000259" key="8">
    <source>
        <dbReference type="Pfam" id="PF14322"/>
    </source>
</evidence>
<name>G0L950_ZOBGA</name>
<evidence type="ECO:0000256" key="3">
    <source>
        <dbReference type="ARBA" id="ARBA00022729"/>
    </source>
</evidence>
<dbReference type="OrthoDB" id="630434at2"/>
<keyword evidence="10" id="KW-1185">Reference proteome</keyword>
<dbReference type="STRING" id="63186.ZOBELLIA_266"/>
<dbReference type="HOGENOM" id="CLU_477071_0_0_10"/>
<comment type="subcellular location">
    <subcellularLocation>
        <location evidence="1">Cell outer membrane</location>
    </subcellularLocation>
</comment>
<keyword evidence="9" id="KW-0449">Lipoprotein</keyword>
<dbReference type="GO" id="GO:0009279">
    <property type="term" value="C:cell outer membrane"/>
    <property type="evidence" value="ECO:0007669"/>
    <property type="project" value="UniProtKB-SubCell"/>
</dbReference>
<reference evidence="10" key="1">
    <citation type="submission" date="2009-07" db="EMBL/GenBank/DDBJ databases">
        <title>Complete genome sequence of Zobellia galactanivorans Dsij.</title>
        <authorList>
            <consortium name="Genoscope - CEA"/>
        </authorList>
    </citation>
    <scope>NUCLEOTIDE SEQUENCE [LARGE SCALE GENOMIC DNA]</scope>
    <source>
        <strain evidence="10">DSM 12802 / CCUG 47099 / CIP 106680 / NCIMB 13871 / Dsij</strain>
    </source>
</reference>
<dbReference type="Pfam" id="PF14322">
    <property type="entry name" value="SusD-like_3"/>
    <property type="match status" value="1"/>
</dbReference>
<evidence type="ECO:0000259" key="7">
    <source>
        <dbReference type="Pfam" id="PF07980"/>
    </source>
</evidence>
<dbReference type="AlphaFoldDB" id="G0L950"/>
<dbReference type="InterPro" id="IPR033985">
    <property type="entry name" value="SusD-like_N"/>
</dbReference>
<dbReference type="RefSeq" id="WP_013991652.1">
    <property type="nucleotide sequence ID" value="NC_015844.1"/>
</dbReference>
<evidence type="ECO:0000256" key="6">
    <source>
        <dbReference type="SAM" id="SignalP"/>
    </source>
</evidence>
<gene>
    <name evidence="9" type="ordered locus">zobellia_266</name>
</gene>
<dbReference type="InterPro" id="IPR011990">
    <property type="entry name" value="TPR-like_helical_dom_sf"/>
</dbReference>
<dbReference type="PATRIC" id="fig|63186.3.peg.270"/>
<organism evidence="9 10">
    <name type="scientific">Zobellia galactanivorans (strain DSM 12802 / CCUG 47099 / CIP 106680 / NCIMB 13871 / Dsij)</name>
    <dbReference type="NCBI Taxonomy" id="63186"/>
    <lineage>
        <taxon>Bacteria</taxon>
        <taxon>Pseudomonadati</taxon>
        <taxon>Bacteroidota</taxon>
        <taxon>Flavobacteriia</taxon>
        <taxon>Flavobacteriales</taxon>
        <taxon>Flavobacteriaceae</taxon>
        <taxon>Zobellia</taxon>
    </lineage>
</organism>
<feature type="domain" description="RagB/SusD" evidence="7">
    <location>
        <begin position="295"/>
        <end position="506"/>
    </location>
</feature>
<dbReference type="SUPFAM" id="SSF48452">
    <property type="entry name" value="TPR-like"/>
    <property type="match status" value="1"/>
</dbReference>
<dbReference type="Pfam" id="PF07980">
    <property type="entry name" value="SusD_RagB"/>
    <property type="match status" value="1"/>
</dbReference>
<accession>G0L950</accession>
<sequence length="558" mass="62920">MKNRYSTLILLSLLALVFVQCNDDEFFELERPQLFPWNSVDEFELSVVDSYYGFFLNSGWTAPYGYSAYRDFVISDISTHTDHQPLEHAAINQYDRDFTAVSNSEGDAEFAQLYRVLNQILPGLKFIEEKEQEGTDAFSAMTPEDRNQLQQQKGELYFMRAWTNYHLAKGFMPTYVPGGDNSGRYIPLKQNFDETADALRSSQLGSVQEFYDLMVSDLQKAKELLPEQHAKAGRANKYAAATLLYRIKFAMGDHAGALDECNFVITDAVDAKGYYDLSQDPEMAWTRNFGDAKANEVIWEVAFRPESSDNDIPFARMTKIGYYRANGGGRGDGTLDENGNVNGWVQSWAGTMALSYYALGRMGWMDMTTNTPTPEALADKRFNQLYYFLKAGADRNAAVDTVGMSVPERVAYMTSFDGNPKVTKNHIWIDKYYRAEDGRYAQLPLMRLAELYLSRAMLRLSVNNDVIGATADVNVVRQRAGLTGLASVTAQSVEEERLRELAGEGGDRMLYMKGFKKEIDGNKFNEAGVAIPAIAFPYEGMYTPVPLGETDYNDNYNN</sequence>
<keyword evidence="5" id="KW-0998">Cell outer membrane</keyword>
<comment type="similarity">
    <text evidence="2">Belongs to the SusD family.</text>
</comment>
<evidence type="ECO:0000256" key="1">
    <source>
        <dbReference type="ARBA" id="ARBA00004442"/>
    </source>
</evidence>
<evidence type="ECO:0000256" key="2">
    <source>
        <dbReference type="ARBA" id="ARBA00006275"/>
    </source>
</evidence>
<keyword evidence="4" id="KW-0472">Membrane</keyword>
<dbReference type="Proteomes" id="UP000008898">
    <property type="component" value="Chromosome"/>
</dbReference>
<dbReference type="EMBL" id="FP476056">
    <property type="protein sequence ID" value="CAZ94339.1"/>
    <property type="molecule type" value="Genomic_DNA"/>
</dbReference>
<evidence type="ECO:0000313" key="9">
    <source>
        <dbReference type="EMBL" id="CAZ94339.1"/>
    </source>
</evidence>
<reference evidence="9 10" key="2">
    <citation type="journal article" date="2012" name="Environ. Microbiol.">
        <title>Characterization of the first alginolytic operons in a marine bacterium: from their emergence in marine Flavobacteriia to their independent transfers to marine Proteobacteria and human gut Bacteroides.</title>
        <authorList>
            <person name="Thomas F."/>
            <person name="Barbeyron T."/>
            <person name="Tonon T."/>
            <person name="Genicot S."/>
            <person name="Czjzek M."/>
            <person name="Michel G."/>
        </authorList>
    </citation>
    <scope>NUCLEOTIDE SEQUENCE [LARGE SCALE GENOMIC DNA]</scope>
    <source>
        <strain evidence="10">DSM 12802 / CCUG 47099 / CIP 106680 / NCIMB 13871 / Dsij</strain>
    </source>
</reference>
<feature type="signal peptide" evidence="6">
    <location>
        <begin position="1"/>
        <end position="21"/>
    </location>
</feature>
<dbReference type="Gene3D" id="1.25.40.390">
    <property type="match status" value="1"/>
</dbReference>
<dbReference type="InterPro" id="IPR012944">
    <property type="entry name" value="SusD_RagB_dom"/>
</dbReference>
<evidence type="ECO:0000256" key="4">
    <source>
        <dbReference type="ARBA" id="ARBA00023136"/>
    </source>
</evidence>
<keyword evidence="3 6" id="KW-0732">Signal</keyword>
<feature type="chain" id="PRO_5003402536" evidence="6">
    <location>
        <begin position="22"/>
        <end position="558"/>
    </location>
</feature>
<evidence type="ECO:0000256" key="5">
    <source>
        <dbReference type="ARBA" id="ARBA00023237"/>
    </source>
</evidence>
<dbReference type="KEGG" id="zga:ZOBELLIA_266"/>
<feature type="domain" description="SusD-like N-terminal" evidence="8">
    <location>
        <begin position="83"/>
        <end position="247"/>
    </location>
</feature>
<protein>
    <submittedName>
        <fullName evidence="9">SusD/RagB family lipoprotein</fullName>
    </submittedName>
</protein>
<proteinExistence type="inferred from homology"/>